<sequence>MEMQIYIQEKNVFFSKTPDVSFQLHTTLKNIVVFQDSL</sequence>
<accession>A0A7W6KCQ2</accession>
<organism evidence="1 2">
    <name type="scientific">Pedobacter zeae</name>
    <dbReference type="NCBI Taxonomy" id="1737356"/>
    <lineage>
        <taxon>Bacteria</taxon>
        <taxon>Pseudomonadati</taxon>
        <taxon>Bacteroidota</taxon>
        <taxon>Sphingobacteriia</taxon>
        <taxon>Sphingobacteriales</taxon>
        <taxon>Sphingobacteriaceae</taxon>
        <taxon>Pedobacter</taxon>
    </lineage>
</organism>
<evidence type="ECO:0000313" key="1">
    <source>
        <dbReference type="EMBL" id="MBB4109300.1"/>
    </source>
</evidence>
<gene>
    <name evidence="1" type="ORF">GGQ60_003309</name>
</gene>
<name>A0A7W6KCQ2_9SPHI</name>
<comment type="caution">
    <text evidence="1">The sequence shown here is derived from an EMBL/GenBank/DDBJ whole genome shotgun (WGS) entry which is preliminary data.</text>
</comment>
<dbReference type="AlphaFoldDB" id="A0A7W6KCQ2"/>
<evidence type="ECO:0000313" key="2">
    <source>
        <dbReference type="Proteomes" id="UP000532273"/>
    </source>
</evidence>
<protein>
    <submittedName>
        <fullName evidence="1">Uncharacterized protein</fullName>
    </submittedName>
</protein>
<reference evidence="1 2" key="1">
    <citation type="submission" date="2020-08" db="EMBL/GenBank/DDBJ databases">
        <title>Genomic Encyclopedia of Type Strains, Phase IV (KMG-IV): sequencing the most valuable type-strain genomes for metagenomic binning, comparative biology and taxonomic classification.</title>
        <authorList>
            <person name="Goeker M."/>
        </authorList>
    </citation>
    <scope>NUCLEOTIDE SEQUENCE [LARGE SCALE GENOMIC DNA]</scope>
    <source>
        <strain evidence="1 2">DSM 100774</strain>
    </source>
</reference>
<dbReference type="EMBL" id="JACIEF010000003">
    <property type="protein sequence ID" value="MBB4109300.1"/>
    <property type="molecule type" value="Genomic_DNA"/>
</dbReference>
<proteinExistence type="predicted"/>
<dbReference type="Proteomes" id="UP000532273">
    <property type="component" value="Unassembled WGS sequence"/>
</dbReference>